<reference evidence="3" key="1">
    <citation type="journal article" date="2019" name="bioRxiv">
        <title>The Genome of the Zebra Mussel, Dreissena polymorpha: A Resource for Invasive Species Research.</title>
        <authorList>
            <person name="McCartney M.A."/>
            <person name="Auch B."/>
            <person name="Kono T."/>
            <person name="Mallez S."/>
            <person name="Zhang Y."/>
            <person name="Obille A."/>
            <person name="Becker A."/>
            <person name="Abrahante J.E."/>
            <person name="Garbe J."/>
            <person name="Badalamenti J.P."/>
            <person name="Herman A."/>
            <person name="Mangelson H."/>
            <person name="Liachko I."/>
            <person name="Sullivan S."/>
            <person name="Sone E.D."/>
            <person name="Koren S."/>
            <person name="Silverstein K.A.T."/>
            <person name="Beckman K.B."/>
            <person name="Gohl D.M."/>
        </authorList>
    </citation>
    <scope>NUCLEOTIDE SEQUENCE</scope>
    <source>
        <strain evidence="3">Duluth1</strain>
        <tissue evidence="3">Whole animal</tissue>
    </source>
</reference>
<dbReference type="AlphaFoldDB" id="A0A9D4DY66"/>
<dbReference type="EMBL" id="JAIWYP010000009">
    <property type="protein sequence ID" value="KAH3769091.1"/>
    <property type="molecule type" value="Genomic_DNA"/>
</dbReference>
<feature type="chain" id="PRO_5039351305" description="Reverse transcriptase domain-containing protein" evidence="1">
    <location>
        <begin position="20"/>
        <end position="55"/>
    </location>
</feature>
<organism evidence="3 4">
    <name type="scientific">Dreissena polymorpha</name>
    <name type="common">Zebra mussel</name>
    <name type="synonym">Mytilus polymorpha</name>
    <dbReference type="NCBI Taxonomy" id="45954"/>
    <lineage>
        <taxon>Eukaryota</taxon>
        <taxon>Metazoa</taxon>
        <taxon>Spiralia</taxon>
        <taxon>Lophotrochozoa</taxon>
        <taxon>Mollusca</taxon>
        <taxon>Bivalvia</taxon>
        <taxon>Autobranchia</taxon>
        <taxon>Heteroconchia</taxon>
        <taxon>Euheterodonta</taxon>
        <taxon>Imparidentia</taxon>
        <taxon>Neoheterodontei</taxon>
        <taxon>Myida</taxon>
        <taxon>Dreissenoidea</taxon>
        <taxon>Dreissenidae</taxon>
        <taxon>Dreissena</taxon>
    </lineage>
</organism>
<keyword evidence="1" id="KW-0732">Signal</keyword>
<evidence type="ECO:0000313" key="4">
    <source>
        <dbReference type="Proteomes" id="UP000828390"/>
    </source>
</evidence>
<feature type="domain" description="Reverse transcriptase" evidence="2">
    <location>
        <begin position="1"/>
        <end position="55"/>
    </location>
</feature>
<evidence type="ECO:0000259" key="2">
    <source>
        <dbReference type="PROSITE" id="PS50878"/>
    </source>
</evidence>
<dbReference type="PROSITE" id="PS50878">
    <property type="entry name" value="RT_POL"/>
    <property type="match status" value="1"/>
</dbReference>
<accession>A0A9D4DY66</accession>
<name>A0A9D4DY66_DREPO</name>
<evidence type="ECO:0000256" key="1">
    <source>
        <dbReference type="SAM" id="SignalP"/>
    </source>
</evidence>
<feature type="signal peptide" evidence="1">
    <location>
        <begin position="1"/>
        <end position="19"/>
    </location>
</feature>
<comment type="caution">
    <text evidence="3">The sequence shown here is derived from an EMBL/GenBank/DDBJ whole genome shotgun (WGS) entry which is preliminary data.</text>
</comment>
<sequence>MGLPQGFVLFPLLLNLFLADVFENFSSQKVKFADDETIWKTTDNLSTVEESLQGD</sequence>
<keyword evidence="4" id="KW-1185">Reference proteome</keyword>
<protein>
    <recommendedName>
        <fullName evidence="2">Reverse transcriptase domain-containing protein</fullName>
    </recommendedName>
</protein>
<dbReference type="InterPro" id="IPR000477">
    <property type="entry name" value="RT_dom"/>
</dbReference>
<proteinExistence type="predicted"/>
<reference evidence="3" key="2">
    <citation type="submission" date="2020-11" db="EMBL/GenBank/DDBJ databases">
        <authorList>
            <person name="McCartney M.A."/>
            <person name="Auch B."/>
            <person name="Kono T."/>
            <person name="Mallez S."/>
            <person name="Becker A."/>
            <person name="Gohl D.M."/>
            <person name="Silverstein K.A.T."/>
            <person name="Koren S."/>
            <person name="Bechman K.B."/>
            <person name="Herman A."/>
            <person name="Abrahante J.E."/>
            <person name="Garbe J."/>
        </authorList>
    </citation>
    <scope>NUCLEOTIDE SEQUENCE</scope>
    <source>
        <strain evidence="3">Duluth1</strain>
        <tissue evidence="3">Whole animal</tissue>
    </source>
</reference>
<dbReference type="Proteomes" id="UP000828390">
    <property type="component" value="Unassembled WGS sequence"/>
</dbReference>
<evidence type="ECO:0000313" key="3">
    <source>
        <dbReference type="EMBL" id="KAH3769091.1"/>
    </source>
</evidence>
<gene>
    <name evidence="3" type="ORF">DPMN_170338</name>
</gene>